<keyword evidence="2" id="KW-1185">Reference proteome</keyword>
<evidence type="ECO:0000313" key="2">
    <source>
        <dbReference type="Proteomes" id="UP000202682"/>
    </source>
</evidence>
<dbReference type="RefSeq" id="YP_009287846.1">
    <property type="nucleotide sequence ID" value="NC_031078.1"/>
</dbReference>
<gene>
    <name evidence="1" type="ORF">SEA_NANODON_62</name>
</gene>
<accession>A0A1B1PA67</accession>
<reference evidence="2" key="1">
    <citation type="submission" date="2016-05" db="EMBL/GenBank/DDBJ databases">
        <authorList>
            <person name="Adebesin M.O."/>
            <person name="Ahama K."/>
            <person name="Alekasir E.M.M."/>
            <person name="Ali S."/>
            <person name="Aligholizadeh E."/>
            <person name="Allison J.M."/>
            <person name="Alzaher A."/>
            <person name="Andaya C.D."/>
            <person name="Asfaw S."/>
            <person name="Bansal N."/>
            <person name="Beauchard M.A."/>
            <person name="Betancourt K.A."/>
            <person name="Bhatia B."/>
            <person name="Boretti N.A."/>
            <person name="Brondi J.N."/>
            <person name="Byrd C.E."/>
            <person name="Cao A."/>
            <person name="Cardosa E.A."/>
            <person name="Carter A."/>
            <person name="Chen S."/>
            <person name="Chen Y."/>
            <person name="Clara Vega K."/>
            <person name="Cobuzzi M."/>
            <person name="Conn O.L."/>
            <person name="Crosby I.A."/>
            <person name="Daly S.B."/>
            <person name="DePaz I.X."/>
            <person name="Dhaurali S."/>
            <person name="Dowdy K.M."/>
            <person name="Edokobi N.B."/>
            <person name="Ekanayake A.B."/>
            <person name="Ekekwe S.O."/>
            <person name="Emond M.A."/>
            <person name="Endres L."/>
            <person name="Eng S."/>
            <person name="Felkoski S.A."/>
            <person name="Gant C.D."/>
            <person name="Gaskin B."/>
            <person name="Gondal S."/>
            <person name="Gutmann J."/>
            <person name="Ha T.-A."/>
            <person name="Habteyes H."/>
            <person name="Hariri O."/>
            <person name="Healey R.M."/>
            <person name="Heins J.L."/>
            <person name="Henderson A.L."/>
            <person name="Hernandez F.M.D."/>
            <person name="Hoang P.T."/>
            <person name="Hope K.T."/>
            <person name="Husna A."/>
            <person name="Hussain A."/>
            <person name="Imani O."/>
            <person name="Jackson N.L."/>
            <person name="Jacob V.M."/>
            <person name="Kang C."/>
            <person name="Kantov R.M."/>
            <person name="Kavuru S."/>
            <person name="Kerr M.S.-J.E."/>
            <person name="Khan O.A."/>
            <person name="Khan T.M."/>
            <person name="King T."/>
            <person name="Kulkarni R."/>
            <person name="Li A."/>
            <person name="Maczka C."/>
            <person name="Maisonet E."/>
            <person name="Majethia P.M."/>
            <person name="Malik D.A."/>
            <person name="Mariam A."/>
            <person name="Marquess E.B."/>
            <person name="Mattison J."/>
            <person name="McDonald N."/>
            <person name="Mehr S."/>
            <person name="Mengers S.R."/>
            <person name="Michaels D.P."/>
            <person name="Mondal S."/>
            <person name="Monney de Bebohi F."/>
            <person name="Nakhleh S.I."/>
            <person name="Ndubuizu N.C."/>
            <person name="Nguyen A.H."/>
            <person name="Nguyen K.M."/>
            <person name="Nguyen M.T."/>
            <person name="Nicholas M.L."/>
            <person name="Nimalan J.P."/>
            <person name="O'Connell R.A."/>
            <person name="Odoi E."/>
            <person name="Ojo L."/>
            <person name="Okoye A.E."/>
            <person name="Olateru-Olagbegi O."/>
            <person name="Osei K.V."/>
            <person name="Osei-Tutu A."/>
            <person name="Palilla A.M."/>
            <person name="Pancholi S."/>
            <person name="Park J.H.M."/>
            <person name="Patel K."/>
            <person name="Patel P."/>
            <person name="Pennington E."/>
            <person name="Peterson R.E."/>
            <person name="Pon J."/>
            <person name="Pourkarim H."/>
            <person name="Reed M.L."/>
            <person name="Rottman V."/>
            <person name="Salazar J."/>
            <person name="Samet S."/>
            <person name="Sendze O."/>
            <person name="Stelmack M.A."/>
            <person name="Stinnett R."/>
            <person name="Tchouaga A.L.N."/>
            <person name="Thompson E.M."/>
            <person name="Tran N.G."/>
            <person name="Truong T."/>
            <person name="Udo J.A."/>
            <person name="Verona L.T."/>
            <person name="Vu T.-Q."/>
            <person name="Wade J."/>
            <person name="Wang N.Q."/>
            <person name="Waters Z.M."/>
            <person name="Wellman R.J."/>
            <person name="Woldegabreal S."/>
            <person name="Yee A.C."/>
            <person name="Yirefu M."/>
            <person name="Zahangir S."/>
            <person name="Zhai Y."/>
            <person name="Devine C.L."/>
            <person name="Liao K."/>
            <person name="Prasad P.K."/>
            <person name="Ruthenberg K.J."/>
            <person name="Shonk J.A."/>
            <person name="Way M."/>
            <person name="Yousufi H.K."/>
            <person name="Cao L."/>
            <person name="Fox J."/>
            <person name="Hobbs E."/>
            <person name="Kilic S."/>
            <person name="Nunn R."/>
            <person name="Patel R."/>
            <person name="Rubenstein M."/>
            <person name="Erill I."/>
            <person name="Caruso S.M."/>
            <person name="Hughes L.E."/>
            <person name="Garlena R.A."/>
            <person name="Russell D.A."/>
            <person name="Pope W.H."/>
            <person name="Jacobs-Sera D."/>
            <person name="Hendrix R.W."/>
            <person name="Hatfull G.F."/>
        </authorList>
    </citation>
    <scope>NUCLEOTIDE SEQUENCE [LARGE SCALE GENOMIC DNA]</scope>
</reference>
<name>A0A1B1PA67_9CAUD</name>
<organism evidence="1 2">
    <name type="scientific">Streptomyces phage Nanodon</name>
    <dbReference type="NCBI Taxonomy" id="1873777"/>
    <lineage>
        <taxon>Viruses</taxon>
        <taxon>Duplodnaviria</taxon>
        <taxon>Heunggongvirae</taxon>
        <taxon>Uroviricota</taxon>
        <taxon>Caudoviricetes</taxon>
        <taxon>Arquatrovirinae</taxon>
        <taxon>Likavirus</taxon>
        <taxon>Likavirus nanodon</taxon>
    </lineage>
</organism>
<evidence type="ECO:0000313" key="1">
    <source>
        <dbReference type="EMBL" id="ANT41066.1"/>
    </source>
</evidence>
<proteinExistence type="predicted"/>
<dbReference type="Proteomes" id="UP000202682">
    <property type="component" value="Segment"/>
</dbReference>
<sequence length="101" mass="11743">MAQKVTNPREFAQAVRELTAMVPKEVREHAWDLLTSSVEWVENQAKERLIFESVEADDVRRAWAKRLREHQLEDVWGRNFYTGTGIAYAADLLDPDTEDPK</sequence>
<dbReference type="KEGG" id="vg:29080463"/>
<dbReference type="EMBL" id="KX344445">
    <property type="protein sequence ID" value="ANT41066.1"/>
    <property type="molecule type" value="Genomic_DNA"/>
</dbReference>
<dbReference type="GeneID" id="29080463"/>
<protein>
    <submittedName>
        <fullName evidence="1">Uncharacterized protein</fullName>
    </submittedName>
</protein>
<dbReference type="OrthoDB" id="20677at10239"/>